<evidence type="ECO:0000313" key="3">
    <source>
        <dbReference type="EMBL" id="CAJ0588000.1"/>
    </source>
</evidence>
<dbReference type="PANTHER" id="PTHR21690">
    <property type="entry name" value="CUB DOMAIN-CONTAINING PROTEIN-RELATED"/>
    <property type="match status" value="1"/>
</dbReference>
<sequence length="498" mass="54019">MIIRVVAAVLALVLSVHGACVCPSNINKYSQTYQIATPFDPDQGYADCVPDAMYCTYTIQTGNGSVGLGNFGVQSFVDPSRVLAVTLQDGSFNNFTLTVDNFKQMNATLNVYPPITATTTVHMTWTAKVTTASATIYGYPKVVSQPVVTTTATPMPTPVTVSGAPSPAKLLGLDLAIVLDTYSVDPLVFTTMKNVITSAVSKLTVFTDYAVPYGVRLVLQTMAQTNRPNNFGDPWHIDFDYFVEQIAVFRPSGTQSVWQGPLSAGLDDDNAFFKTGVLESSSRDNVQRTYAIFTQGAPSDIDKIGDFIAKLKDVDVHMVVFDFGSSPDSKLQQFTTTYKNFDYIAYNPDSPDDFFQKYLLTNDASKNFGCSNANGGSENKVIPADGSLSYQWPPLYTPGTARYCNNQASTLLLQAAGKKAICITITEPYELEPEKDYVRFFDGSGNLRASLTGMGIAGSKFQLKGATATVTFTTNEYNVFHGIKFTAASTDEDNCPSA</sequence>
<protein>
    <recommendedName>
        <fullName evidence="2">VWFA domain-containing protein</fullName>
    </recommendedName>
</protein>
<proteinExistence type="predicted"/>
<dbReference type="PROSITE" id="PS50234">
    <property type="entry name" value="VWFA"/>
    <property type="match status" value="1"/>
</dbReference>
<reference evidence="3" key="1">
    <citation type="submission" date="2023-06" db="EMBL/GenBank/DDBJ databases">
        <authorList>
            <person name="Delattre M."/>
        </authorList>
    </citation>
    <scope>NUCLEOTIDE SEQUENCE</scope>
    <source>
        <strain evidence="3">AF72</strain>
    </source>
</reference>
<evidence type="ECO:0000259" key="2">
    <source>
        <dbReference type="PROSITE" id="PS50234"/>
    </source>
</evidence>
<feature type="chain" id="PRO_5041360105" description="VWFA domain-containing protein" evidence="1">
    <location>
        <begin position="19"/>
        <end position="498"/>
    </location>
</feature>
<dbReference type="InterPro" id="IPR036465">
    <property type="entry name" value="vWFA_dom_sf"/>
</dbReference>
<dbReference type="Gene3D" id="3.40.50.410">
    <property type="entry name" value="von Willebrand factor, type A domain"/>
    <property type="match status" value="1"/>
</dbReference>
<gene>
    <name evidence="3" type="ORF">MSPICULIGERA_LOCUS25953</name>
</gene>
<dbReference type="InterPro" id="IPR002035">
    <property type="entry name" value="VWF_A"/>
</dbReference>
<dbReference type="SUPFAM" id="SSF49854">
    <property type="entry name" value="Spermadhesin, CUB domain"/>
    <property type="match status" value="1"/>
</dbReference>
<evidence type="ECO:0000256" key="1">
    <source>
        <dbReference type="SAM" id="SignalP"/>
    </source>
</evidence>
<keyword evidence="4" id="KW-1185">Reference proteome</keyword>
<organism evidence="3 4">
    <name type="scientific">Mesorhabditis spiculigera</name>
    <dbReference type="NCBI Taxonomy" id="96644"/>
    <lineage>
        <taxon>Eukaryota</taxon>
        <taxon>Metazoa</taxon>
        <taxon>Ecdysozoa</taxon>
        <taxon>Nematoda</taxon>
        <taxon>Chromadorea</taxon>
        <taxon>Rhabditida</taxon>
        <taxon>Rhabditina</taxon>
        <taxon>Rhabditomorpha</taxon>
        <taxon>Rhabditoidea</taxon>
        <taxon>Rhabditidae</taxon>
        <taxon>Mesorhabditinae</taxon>
        <taxon>Mesorhabditis</taxon>
    </lineage>
</organism>
<evidence type="ECO:0000313" key="4">
    <source>
        <dbReference type="Proteomes" id="UP001177023"/>
    </source>
</evidence>
<dbReference type="SUPFAM" id="SSF53300">
    <property type="entry name" value="vWA-like"/>
    <property type="match status" value="1"/>
</dbReference>
<dbReference type="AlphaFoldDB" id="A0AA36DJN8"/>
<dbReference type="InterPro" id="IPR035914">
    <property type="entry name" value="Sperma_CUB_dom_sf"/>
</dbReference>
<accession>A0AA36DJN8</accession>
<feature type="domain" description="VWFA" evidence="2">
    <location>
        <begin position="174"/>
        <end position="381"/>
    </location>
</feature>
<comment type="caution">
    <text evidence="3">The sequence shown here is derived from an EMBL/GenBank/DDBJ whole genome shotgun (WGS) entry which is preliminary data.</text>
</comment>
<name>A0AA36DJN8_9BILA</name>
<dbReference type="EMBL" id="CATQJA010002793">
    <property type="protein sequence ID" value="CAJ0588000.1"/>
    <property type="molecule type" value="Genomic_DNA"/>
</dbReference>
<feature type="signal peptide" evidence="1">
    <location>
        <begin position="1"/>
        <end position="18"/>
    </location>
</feature>
<keyword evidence="1" id="KW-0732">Signal</keyword>
<dbReference type="Proteomes" id="UP001177023">
    <property type="component" value="Unassembled WGS sequence"/>
</dbReference>
<feature type="non-terminal residue" evidence="3">
    <location>
        <position position="498"/>
    </location>
</feature>
<dbReference type="PANTHER" id="PTHR21690:SF2">
    <property type="entry name" value="CUB DOMAIN-CONTAINING PROTEIN-RELATED"/>
    <property type="match status" value="1"/>
</dbReference>